<protein>
    <recommendedName>
        <fullName evidence="2">YdbS-like PH domain-containing protein</fullName>
    </recommendedName>
</protein>
<accession>K6ZBU8</accession>
<dbReference type="PANTHER" id="PTHR34473:SF2">
    <property type="entry name" value="UPF0699 TRANSMEMBRANE PROTEIN YDBT"/>
    <property type="match status" value="1"/>
</dbReference>
<feature type="transmembrane region" description="Helical" evidence="1">
    <location>
        <begin position="32"/>
        <end position="54"/>
    </location>
</feature>
<feature type="transmembrane region" description="Helical" evidence="1">
    <location>
        <begin position="392"/>
        <end position="412"/>
    </location>
</feature>
<dbReference type="PIRSF" id="PIRSF026631">
    <property type="entry name" value="UCP026631"/>
    <property type="match status" value="1"/>
</dbReference>
<organism evidence="3 4">
    <name type="scientific">Brumicola pallidula DSM 14239 = ACAM 615</name>
    <dbReference type="NCBI Taxonomy" id="1121922"/>
    <lineage>
        <taxon>Bacteria</taxon>
        <taxon>Pseudomonadati</taxon>
        <taxon>Pseudomonadota</taxon>
        <taxon>Gammaproteobacteria</taxon>
        <taxon>Alteromonadales</taxon>
        <taxon>Alteromonadaceae</taxon>
        <taxon>Brumicola</taxon>
    </lineage>
</organism>
<feature type="transmembrane region" description="Helical" evidence="1">
    <location>
        <begin position="66"/>
        <end position="89"/>
    </location>
</feature>
<dbReference type="PANTHER" id="PTHR34473">
    <property type="entry name" value="UPF0699 TRANSMEMBRANE PROTEIN YDBS"/>
    <property type="match status" value="1"/>
</dbReference>
<dbReference type="InterPro" id="IPR014529">
    <property type="entry name" value="UCP026631"/>
</dbReference>
<dbReference type="EMBL" id="BAEQ01000016">
    <property type="protein sequence ID" value="GAC27797.1"/>
    <property type="molecule type" value="Genomic_DNA"/>
</dbReference>
<evidence type="ECO:0000259" key="2">
    <source>
        <dbReference type="Pfam" id="PF03703"/>
    </source>
</evidence>
<feature type="transmembrane region" description="Helical" evidence="1">
    <location>
        <begin position="257"/>
        <end position="285"/>
    </location>
</feature>
<keyword evidence="1" id="KW-0472">Membrane</keyword>
<evidence type="ECO:0000256" key="1">
    <source>
        <dbReference type="SAM" id="Phobius"/>
    </source>
</evidence>
<name>K6ZBU8_9ALTE</name>
<reference evidence="4" key="1">
    <citation type="journal article" date="2014" name="Environ. Microbiol.">
        <title>Comparative genomics of the marine bacterial genus Glaciecola reveals the high degree of genomic diversity and genomic characteristic for cold adaptation.</title>
        <authorList>
            <person name="Qin Q.L."/>
            <person name="Xie B.B."/>
            <person name="Yu Y."/>
            <person name="Shu Y.L."/>
            <person name="Rong J.C."/>
            <person name="Zhang Y.J."/>
            <person name="Zhao D.L."/>
            <person name="Chen X.L."/>
            <person name="Zhang X.Y."/>
            <person name="Chen B."/>
            <person name="Zhou B.C."/>
            <person name="Zhang Y.Z."/>
        </authorList>
    </citation>
    <scope>NUCLEOTIDE SEQUENCE [LARGE SCALE GENOMIC DNA]</scope>
    <source>
        <strain evidence="4">ACAM 615</strain>
    </source>
</reference>
<evidence type="ECO:0000313" key="4">
    <source>
        <dbReference type="Proteomes" id="UP000006251"/>
    </source>
</evidence>
<sequence>MDNSDFSQGNEDSQQVAELQNGEWTKLSPISIVYFAVRSIFDFATTFFYLIPVLAINFNKIKEQPLIIVVVAACILIIFIVMGVLNYWFYRFRVGDDRIEIKQGIFKKSHIDLPFARIQNVKLSQPLYYRINDYSCIELDTAGSAKQEAKIVALKTDLAKQFRIKILETATESKSDDASSSIASADVGAASNEVILNHRSMRDLVIHGLTNNRIWIFLGALAPFYGSISDFLSQIFESIGFDVEAYFSIETQAWWEFGLHVLSVAMLIMLVVVSFSVVGAILMFYKYTLSKTKDRYIRRSGLLTKHEVSMKLSRIQIMVQAQDWLDVLLGRVNLSFEQNTSGVANANKSDGQMSNKLLVPSVTIDESLALMKDAMPSQTLAEQVFKPISKRYILRGLLFIALPIGGLLFAMIVRNELYVATIAACSAFALIGAILVIRWKRWGYSYDNEYFYIRRGFFGVNYYCFPMYKVQQAQFKQSIFIRPYQLASLKVVLASGAKLVPYMPASEVTNIINCILDQLVIDKRSWM</sequence>
<dbReference type="InterPro" id="IPR005182">
    <property type="entry name" value="YdbS-like_PH"/>
</dbReference>
<keyword evidence="4" id="KW-1185">Reference proteome</keyword>
<feature type="transmembrane region" description="Helical" evidence="1">
    <location>
        <begin position="418"/>
        <end position="437"/>
    </location>
</feature>
<proteinExistence type="predicted"/>
<gene>
    <name evidence="3" type="ORF">GPAL_0917</name>
</gene>
<comment type="caution">
    <text evidence="3">The sequence shown here is derived from an EMBL/GenBank/DDBJ whole genome shotgun (WGS) entry which is preliminary data.</text>
</comment>
<feature type="domain" description="YdbS-like PH" evidence="2">
    <location>
        <begin position="439"/>
        <end position="511"/>
    </location>
</feature>
<dbReference type="AlphaFoldDB" id="K6ZBU8"/>
<dbReference type="Proteomes" id="UP000006251">
    <property type="component" value="Unassembled WGS sequence"/>
</dbReference>
<feature type="domain" description="YdbS-like PH" evidence="2">
    <location>
        <begin position="87"/>
        <end position="163"/>
    </location>
</feature>
<dbReference type="RefSeq" id="WP_006009583.1">
    <property type="nucleotide sequence ID" value="NZ_BAEQ01000016.1"/>
</dbReference>
<dbReference type="STRING" id="1121922.GCA_000428905_01443"/>
<keyword evidence="1" id="KW-0812">Transmembrane</keyword>
<evidence type="ECO:0000313" key="3">
    <source>
        <dbReference type="EMBL" id="GAC27797.1"/>
    </source>
</evidence>
<dbReference type="OrthoDB" id="155986at2"/>
<dbReference type="Pfam" id="PF03703">
    <property type="entry name" value="bPH_2"/>
    <property type="match status" value="2"/>
</dbReference>
<keyword evidence="1" id="KW-1133">Transmembrane helix</keyword>